<keyword evidence="4" id="KW-1185">Reference proteome</keyword>
<feature type="compositionally biased region" description="Basic and acidic residues" evidence="1">
    <location>
        <begin position="1883"/>
        <end position="1897"/>
    </location>
</feature>
<reference evidence="3" key="1">
    <citation type="journal article" date="2023" name="Mol. Phylogenet. Evol.">
        <title>Genome-scale phylogeny and comparative genomics of the fungal order Sordariales.</title>
        <authorList>
            <person name="Hensen N."/>
            <person name="Bonometti L."/>
            <person name="Westerberg I."/>
            <person name="Brannstrom I.O."/>
            <person name="Guillou S."/>
            <person name="Cros-Aarteil S."/>
            <person name="Calhoun S."/>
            <person name="Haridas S."/>
            <person name="Kuo A."/>
            <person name="Mondo S."/>
            <person name="Pangilinan J."/>
            <person name="Riley R."/>
            <person name="LaButti K."/>
            <person name="Andreopoulos B."/>
            <person name="Lipzen A."/>
            <person name="Chen C."/>
            <person name="Yan M."/>
            <person name="Daum C."/>
            <person name="Ng V."/>
            <person name="Clum A."/>
            <person name="Steindorff A."/>
            <person name="Ohm R.A."/>
            <person name="Martin F."/>
            <person name="Silar P."/>
            <person name="Natvig D.O."/>
            <person name="Lalanne C."/>
            <person name="Gautier V."/>
            <person name="Ament-Velasquez S.L."/>
            <person name="Kruys A."/>
            <person name="Hutchinson M.I."/>
            <person name="Powell A.J."/>
            <person name="Barry K."/>
            <person name="Miller A.N."/>
            <person name="Grigoriev I.V."/>
            <person name="Debuchy R."/>
            <person name="Gladieux P."/>
            <person name="Hiltunen Thoren M."/>
            <person name="Johannesson H."/>
        </authorList>
    </citation>
    <scope>NUCLEOTIDE SEQUENCE</scope>
    <source>
        <strain evidence="3">PSN324</strain>
    </source>
</reference>
<reference evidence="3" key="2">
    <citation type="submission" date="2023-06" db="EMBL/GenBank/DDBJ databases">
        <authorList>
            <consortium name="Lawrence Berkeley National Laboratory"/>
            <person name="Mondo S.J."/>
            <person name="Hensen N."/>
            <person name="Bonometti L."/>
            <person name="Westerberg I."/>
            <person name="Brannstrom I.O."/>
            <person name="Guillou S."/>
            <person name="Cros-Aarteil S."/>
            <person name="Calhoun S."/>
            <person name="Haridas S."/>
            <person name="Kuo A."/>
            <person name="Pangilinan J."/>
            <person name="Riley R."/>
            <person name="Labutti K."/>
            <person name="Andreopoulos B."/>
            <person name="Lipzen A."/>
            <person name="Chen C."/>
            <person name="Yanf M."/>
            <person name="Daum C."/>
            <person name="Ng V."/>
            <person name="Clum A."/>
            <person name="Steindorff A."/>
            <person name="Ohm R."/>
            <person name="Martin F."/>
            <person name="Silar P."/>
            <person name="Natvig D."/>
            <person name="Lalanne C."/>
            <person name="Gautier V."/>
            <person name="Ament-Velasquez S.L."/>
            <person name="Kruys A."/>
            <person name="Hutchinson M.I."/>
            <person name="Powell A.J."/>
            <person name="Barry K."/>
            <person name="Miller A.N."/>
            <person name="Grigoriev I.V."/>
            <person name="Debuchy R."/>
            <person name="Gladieux P."/>
            <person name="Thoren M.H."/>
            <person name="Johannesson H."/>
        </authorList>
    </citation>
    <scope>NUCLEOTIDE SEQUENCE</scope>
    <source>
        <strain evidence="3">PSN324</strain>
    </source>
</reference>
<name>A0AAV9HK85_9PEZI</name>
<organism evidence="3 4">
    <name type="scientific">Cladorrhinum samala</name>
    <dbReference type="NCBI Taxonomy" id="585594"/>
    <lineage>
        <taxon>Eukaryota</taxon>
        <taxon>Fungi</taxon>
        <taxon>Dikarya</taxon>
        <taxon>Ascomycota</taxon>
        <taxon>Pezizomycotina</taxon>
        <taxon>Sordariomycetes</taxon>
        <taxon>Sordariomycetidae</taxon>
        <taxon>Sordariales</taxon>
        <taxon>Podosporaceae</taxon>
        <taxon>Cladorrhinum</taxon>
    </lineage>
</organism>
<dbReference type="Pfam" id="PF06985">
    <property type="entry name" value="HET"/>
    <property type="match status" value="1"/>
</dbReference>
<feature type="region of interest" description="Disordered" evidence="1">
    <location>
        <begin position="2245"/>
        <end position="2264"/>
    </location>
</feature>
<feature type="region of interest" description="Disordered" evidence="1">
    <location>
        <begin position="1802"/>
        <end position="1959"/>
    </location>
</feature>
<protein>
    <recommendedName>
        <fullName evidence="2">Heterokaryon incompatibility domain-containing protein</fullName>
    </recommendedName>
</protein>
<feature type="compositionally biased region" description="Basic and acidic residues" evidence="1">
    <location>
        <begin position="1854"/>
        <end position="1870"/>
    </location>
</feature>
<gene>
    <name evidence="3" type="ORF">QBC42DRAFT_311593</name>
</gene>
<evidence type="ECO:0000313" key="4">
    <source>
        <dbReference type="Proteomes" id="UP001321749"/>
    </source>
</evidence>
<dbReference type="Proteomes" id="UP001321749">
    <property type="component" value="Unassembled WGS sequence"/>
</dbReference>
<accession>A0AAV9HK85</accession>
<comment type="caution">
    <text evidence="3">The sequence shown here is derived from an EMBL/GenBank/DDBJ whole genome shotgun (WGS) entry which is preliminary data.</text>
</comment>
<dbReference type="Pfam" id="PF26639">
    <property type="entry name" value="Het-6_barrel"/>
    <property type="match status" value="1"/>
</dbReference>
<dbReference type="SUPFAM" id="SSF55874">
    <property type="entry name" value="ATPase domain of HSP90 chaperone/DNA topoisomerase II/histidine kinase"/>
    <property type="match status" value="1"/>
</dbReference>
<feature type="domain" description="Heterokaryon incompatibility" evidence="2">
    <location>
        <begin position="2341"/>
        <end position="2476"/>
    </location>
</feature>
<dbReference type="Gene3D" id="3.30.565.10">
    <property type="entry name" value="Histidine kinase-like ATPase, C-terminal domain"/>
    <property type="match status" value="1"/>
</dbReference>
<dbReference type="EMBL" id="MU865036">
    <property type="protein sequence ID" value="KAK4459456.1"/>
    <property type="molecule type" value="Genomic_DNA"/>
</dbReference>
<sequence length="2878" mass="325562">MEPEREAARAHINEIRRAKGFDGESDLVGRGITDDLEASLSILSEGLYQQSSRFLMELLQNADDCRYDDPVPTMKLSCWNRRLRVDYNEVGFTRLDVEAICRISSTKKEVANQTGEKGIGFKSVFRIADVVSVHSGHYSFQFDASQKLGMITPKWLDSFPVEELPGFTTILLQIRDEDGQREVVEEMKTMSPKRLLFLRRLVRMEIDIIQGSGPPFQTCFGRAVEVRTYADGSRPRQITTLSHDNTSSQYWVYRHVVKDLPEEPKRGHVTESVIMLAFPVRTATAKDSAFEPMVEPQQVHAVLPVRDYGFKFAINADFLLIASRQDINTSVFWNIRLRDSLSDAFLGAVQHLNTSPLQYTWPRYLPTLTFSDFFQDLGRSLKTTLTQSSSIVENAAGEMTALDSILYVPESMRDQSGLPLTADPMTNSKYLSKFYHVSDLDYLQQLGVRTLSDTEFLSDLQALHKGNDSFIGKQPEEWHIRLTEALRNLSWDSPNEEIIRDLPLVPICDGTWVSASTKDIFCRMDETRQHIIPEDISLRLVDDNAQKNEKRNELFKKLKIPGLTAEKLQGKVMEKHSVKEPSRIPEGDTLLRHAICLFQTKWNNGNRFKPFWVKSQTGSCHRAREVYFDGPERCPSSPGFKELQHHFPILHASYTDPSMDDIKHKDRDRWTDWLSKEIGVRPASEITLRLQRMLIHKFSEPDFLKLPTREILISYLVYLFRSKWESKLTPRIPFWVASQTGNYYRANEVHFGDLKQCPPEVGFDEFRRKLHLLHEDYYCAVKPEEKDGWLAWLGNQVRVQPTSEITQKLQGLIVQKHTETDPLHLPAPDVAISHMAYLFRSSWTPEARSKEPPRFWVATHGGPFLPAKQVFINTLQQHSFGRYFDDFRQKFPFLHEGYYNAVEPEEMTAWLAWLRENVGVQDVEKLIPKLQDLTVRQCCESTRSEIPAREVLVSHTIFLFRTKWVSKSPRGDFWLVTESEECVPARQVYLKGTKQHPGSKYYDMFQKDLPFLHADYFLAINPNETNQLSSWLCTNLGVLGNQVLPKLQELIVKQCCQRVPSQIPAREILISHTVFLFQTKWTSKAPGGDFWLVTESEKCFPARQVYLEGTKRHPAEGTSHHHLNSEYYNKFRDQFPFLHPDYFLAIEPDEMGRWLSWLRNNLGVRDTKDLVPKLQELAVRQCCESTPPEIPARDMLISHAVFLFKTKWTSQTACSSFWLVTESEKCFPARRVYLDGTRKGRSTESYSKFRKEFPFLHGDYALAIEPDEMEQWLSWLRKNLGLCHVPQLLDPFDSATLSTDFQRILKEWQSRDFLVFLRDEWSSYANHLTPAEGPAGRTTVQHLRQDPGAALRDEIGKKMVKCCDGSLRQLRDTFTVQVFPSDTDETLLALQPLLDIPDPQEPAWGFLEFFGVTVKDNLGIYLRMLARVRGSSVPSKFIGWLYRSIQERRSEAPSLVRVAFRKKASIYIPGTNRDDKPRWVDESECVWEGGWFIRKYHILKRIYAECELLFRGILTHEDMDSVVLGSEAEGITKFSSLALITDLFLEVNKRAMASSLDAGFVDRLRSSKVFPVDEGSAGKGFDEVCTGTDDSEWYIADRPHLRDSFRGTVSLLAFSPHEIHIMMPLIRALRLEFRLLSRIATSSLTTQGDVQLDLPRTELFRAKSKFIARVLPTTIQGREKILAALASLNVFVADRVLLEWTINVAGRRWGRDIIKSQLHDDGVQAAVLPPSKGKGIELYMETSSDSCLPIEVARRLAGICGIAEQENLVYFILSQSNLLYIERYLDRQGLLAPKVDLRAADTDLGRGSGEGKPDVGGATASRSGADEGSVEANGCGIGKKDDAEGGKPPGAELQTRKDASTPVAGEKRQNENNGPLGASGGMVHHDTSSPGETERTETTGPAAGKELQNNNTTGGSLHKATAPPSSALPDTSPQELAADSAASHELNTAPPSIPPLAAEPASLRPNYTWLNDYLPSPSVTRLSQEQAKPVSSKGAAADVRPLLVVNRPRIVGSPTVLFVPTPQHLPPECFSETAHSGKTLPSRARISPSGNCTFVVATNPDARSDDEATFVGELFVSKLLEKHLGTANYRPEVHWTSHARNQAGHGSYTEPDDATATTFTIEKVPAMTEFLIQHSSFQAARAWRDECPVYHIQVQTVTHGRDSRFIMSSANWEQARRFRVIRDHPTLSIDVFVLVLVSDLYGKAMASFFVDPWRLYESGQMKIRPEAGAFAVNMVSSAEPDATFQDFGQSAEPRSSRPPQGQGPAGWLLNSALDILRPRAQPYSSADNPRGAGFQRDGKYGYRPLEGSRTIRLLELSEGSGIEELTGRLHHVPLDDFRGGFLAISYAWGHSLKPFTLRTPEGVIGLTVSLCLGLRRLRREDRPLLVWADAICIDQSREEEKSSQILLMPDIFRAAHWVPAWLGEERDGSGRALDCLHEMTAAASTAVRLPEESAMWDSISKLFGRAWFQRAWVVQELVLAPQVVVFCGNRWAPWDEIYEAAKICTRESSAHSAAGVMKHAVMNASAILSLGDLRRSYQERGQNGQRELLTLLARFQYTRATLQRDKLFALLGLACDAAEFEFRPDYRAPLEAIVRRYAGVFVRRGAALELLYRAGSSSARFPSWVPDWITNTPRQSIIAWPNRRQHFAICTHKKPEMRLSSDDDSVLICRGYLFDAVDKAGEVSFETSDRLSYLRELVSFVQSRSHYPTEERLDDLAWKIAIGDAAEPVSSANGQRVNFRVAYQAFEEYLQLGEQTTDWNTELMQARAMAKMKRLLFRPQELRQQLWPYLHTALEFAERFPNARACLTRNGYIGVVPGSTRKGDMIAVLHGSAVPFVVRKMTEGKRKAFTLLGACYIHGIMHGVPESAGYSVEDLLLV</sequence>
<evidence type="ECO:0000259" key="2">
    <source>
        <dbReference type="Pfam" id="PF06985"/>
    </source>
</evidence>
<evidence type="ECO:0000313" key="3">
    <source>
        <dbReference type="EMBL" id="KAK4459456.1"/>
    </source>
</evidence>
<proteinExistence type="predicted"/>
<dbReference type="NCBIfam" id="NF047352">
    <property type="entry name" value="P_loop_sacsin"/>
    <property type="match status" value="1"/>
</dbReference>
<evidence type="ECO:0000256" key="1">
    <source>
        <dbReference type="SAM" id="MobiDB-lite"/>
    </source>
</evidence>
<dbReference type="PANTHER" id="PTHR24148:SF64">
    <property type="entry name" value="HETEROKARYON INCOMPATIBILITY DOMAIN-CONTAINING PROTEIN"/>
    <property type="match status" value="1"/>
</dbReference>
<dbReference type="InterPro" id="IPR010730">
    <property type="entry name" value="HET"/>
</dbReference>
<dbReference type="InterPro" id="IPR036890">
    <property type="entry name" value="HATPase_C_sf"/>
</dbReference>
<dbReference type="PANTHER" id="PTHR24148">
    <property type="entry name" value="ANKYRIN REPEAT DOMAIN-CONTAINING PROTEIN 39 HOMOLOG-RELATED"/>
    <property type="match status" value="1"/>
</dbReference>
<dbReference type="InterPro" id="IPR052895">
    <property type="entry name" value="HetReg/Transcr_Mod"/>
</dbReference>
<feature type="compositionally biased region" description="Basic and acidic residues" evidence="1">
    <location>
        <begin position="1802"/>
        <end position="1813"/>
    </location>
</feature>
<feature type="region of interest" description="Disordered" evidence="1">
    <location>
        <begin position="2281"/>
        <end position="2301"/>
    </location>
</feature>